<dbReference type="InterPro" id="IPR050951">
    <property type="entry name" value="Retrovirus_Pol_polyprotein"/>
</dbReference>
<gene>
    <name evidence="12" type="ORF">NDU88_003835</name>
</gene>
<dbReference type="PANTHER" id="PTHR37984">
    <property type="entry name" value="PROTEIN CBG26694"/>
    <property type="match status" value="1"/>
</dbReference>
<dbReference type="Pfam" id="PF00078">
    <property type="entry name" value="RVT_1"/>
    <property type="match status" value="1"/>
</dbReference>
<dbReference type="InterPro" id="IPR041588">
    <property type="entry name" value="Integrase_H2C2"/>
</dbReference>
<keyword evidence="3" id="KW-0808">Transferase</keyword>
<dbReference type="Gene3D" id="1.10.340.70">
    <property type="match status" value="1"/>
</dbReference>
<dbReference type="PROSITE" id="PS50994">
    <property type="entry name" value="INTEGRASE"/>
    <property type="match status" value="1"/>
</dbReference>
<dbReference type="FunFam" id="3.30.70.270:FF:000020">
    <property type="entry name" value="Transposon Tf2-6 polyprotein-like Protein"/>
    <property type="match status" value="1"/>
</dbReference>
<dbReference type="Gene3D" id="3.30.70.270">
    <property type="match status" value="2"/>
</dbReference>
<dbReference type="Gene3D" id="3.10.10.10">
    <property type="entry name" value="HIV Type 1 Reverse Transcriptase, subunit A, domain 1"/>
    <property type="match status" value="1"/>
</dbReference>
<feature type="domain" description="Integrase catalytic" evidence="11">
    <location>
        <begin position="893"/>
        <end position="1052"/>
    </location>
</feature>
<dbReference type="GO" id="GO:0004523">
    <property type="term" value="F:RNA-DNA hybrid ribonuclease activity"/>
    <property type="evidence" value="ECO:0007669"/>
    <property type="project" value="UniProtKB-EC"/>
</dbReference>
<evidence type="ECO:0000256" key="4">
    <source>
        <dbReference type="ARBA" id="ARBA00022695"/>
    </source>
</evidence>
<feature type="compositionally biased region" description="Low complexity" evidence="9">
    <location>
        <begin position="1801"/>
        <end position="1814"/>
    </location>
</feature>
<dbReference type="Gene3D" id="3.30.420.10">
    <property type="entry name" value="Ribonuclease H-like superfamily/Ribonuclease H"/>
    <property type="match status" value="1"/>
</dbReference>
<dbReference type="InterPro" id="IPR021109">
    <property type="entry name" value="Peptidase_aspartic_dom_sf"/>
</dbReference>
<accession>A0AAV7TQU9</accession>
<evidence type="ECO:0000256" key="7">
    <source>
        <dbReference type="ARBA" id="ARBA00023268"/>
    </source>
</evidence>
<feature type="region of interest" description="Disordered" evidence="9">
    <location>
        <begin position="416"/>
        <end position="479"/>
    </location>
</feature>
<evidence type="ECO:0000256" key="1">
    <source>
        <dbReference type="ARBA" id="ARBA00010879"/>
    </source>
</evidence>
<dbReference type="Pfam" id="PF17919">
    <property type="entry name" value="RT_RNaseH_2"/>
    <property type="match status" value="1"/>
</dbReference>
<comment type="similarity">
    <text evidence="1">Belongs to the beta type-B retroviral polymerase family. HERV class-II K(HML-2) pol subfamily.</text>
</comment>
<dbReference type="Pfam" id="PF17921">
    <property type="entry name" value="Integrase_H2C2"/>
    <property type="match status" value="1"/>
</dbReference>
<keyword evidence="13" id="KW-1185">Reference proteome</keyword>
<dbReference type="InterPro" id="IPR054465">
    <property type="entry name" value="Integrase_p58-like_C"/>
</dbReference>
<dbReference type="InterPro" id="IPR036397">
    <property type="entry name" value="RNaseH_sf"/>
</dbReference>
<dbReference type="InterPro" id="IPR012337">
    <property type="entry name" value="RNaseH-like_sf"/>
</dbReference>
<dbReference type="FunFam" id="1.10.340.70:FF:000001">
    <property type="entry name" value="Retrovirus-related Pol polyprotein from transposon gypsy-like Protein"/>
    <property type="match status" value="1"/>
</dbReference>
<dbReference type="Gene3D" id="2.40.70.10">
    <property type="entry name" value="Acid Proteases"/>
    <property type="match status" value="1"/>
</dbReference>
<dbReference type="EC" id="3.1.26.4" evidence="2"/>
<keyword evidence="7" id="KW-0511">Multifunctional enzyme</keyword>
<dbReference type="SUPFAM" id="SSF50630">
    <property type="entry name" value="Acid proteases"/>
    <property type="match status" value="1"/>
</dbReference>
<dbReference type="Pfam" id="PF22938">
    <property type="entry name" value="Integrase_p58_C"/>
    <property type="match status" value="1"/>
</dbReference>
<dbReference type="CDD" id="cd09274">
    <property type="entry name" value="RNase_HI_RT_Ty3"/>
    <property type="match status" value="1"/>
</dbReference>
<dbReference type="InterPro" id="IPR043502">
    <property type="entry name" value="DNA/RNA_pol_sf"/>
</dbReference>
<evidence type="ECO:0000256" key="6">
    <source>
        <dbReference type="ARBA" id="ARBA00022759"/>
    </source>
</evidence>
<name>A0AAV7TQU9_PLEWA</name>
<evidence type="ECO:0000259" key="10">
    <source>
        <dbReference type="PROSITE" id="PS50878"/>
    </source>
</evidence>
<dbReference type="GO" id="GO:0015074">
    <property type="term" value="P:DNA integration"/>
    <property type="evidence" value="ECO:0007669"/>
    <property type="project" value="InterPro"/>
</dbReference>
<evidence type="ECO:0000256" key="2">
    <source>
        <dbReference type="ARBA" id="ARBA00012180"/>
    </source>
</evidence>
<keyword evidence="5" id="KW-0540">Nuclease</keyword>
<reference evidence="12" key="1">
    <citation type="journal article" date="2022" name="bioRxiv">
        <title>Sequencing and chromosome-scale assembly of the giantPleurodeles waltlgenome.</title>
        <authorList>
            <person name="Brown T."/>
            <person name="Elewa A."/>
            <person name="Iarovenko S."/>
            <person name="Subramanian E."/>
            <person name="Araus A.J."/>
            <person name="Petzold A."/>
            <person name="Susuki M."/>
            <person name="Suzuki K.-i.T."/>
            <person name="Hayashi T."/>
            <person name="Toyoda A."/>
            <person name="Oliveira C."/>
            <person name="Osipova E."/>
            <person name="Leigh N.D."/>
            <person name="Simon A."/>
            <person name="Yun M.H."/>
        </authorList>
    </citation>
    <scope>NUCLEOTIDE SEQUENCE</scope>
    <source>
        <strain evidence="12">20211129_DDA</strain>
        <tissue evidence="12">Liver</tissue>
    </source>
</reference>
<dbReference type="EMBL" id="JANPWB010000006">
    <property type="protein sequence ID" value="KAJ1178590.1"/>
    <property type="molecule type" value="Genomic_DNA"/>
</dbReference>
<keyword evidence="6" id="KW-0255">Endonuclease</keyword>
<dbReference type="PROSITE" id="PS50878">
    <property type="entry name" value="RT_POL"/>
    <property type="match status" value="1"/>
</dbReference>
<dbReference type="Pfam" id="PF13975">
    <property type="entry name" value="gag-asp_proteas"/>
    <property type="match status" value="1"/>
</dbReference>
<feature type="region of interest" description="Disordered" evidence="9">
    <location>
        <begin position="139"/>
        <end position="204"/>
    </location>
</feature>
<dbReference type="SUPFAM" id="SSF56672">
    <property type="entry name" value="DNA/RNA polymerases"/>
    <property type="match status" value="1"/>
</dbReference>
<feature type="compositionally biased region" description="Basic and acidic residues" evidence="9">
    <location>
        <begin position="232"/>
        <end position="246"/>
    </location>
</feature>
<dbReference type="Pfam" id="PF00665">
    <property type="entry name" value="rve"/>
    <property type="match status" value="1"/>
</dbReference>
<feature type="region of interest" description="Disordered" evidence="9">
    <location>
        <begin position="691"/>
        <end position="748"/>
    </location>
</feature>
<feature type="compositionally biased region" description="Acidic residues" evidence="9">
    <location>
        <begin position="726"/>
        <end position="738"/>
    </location>
</feature>
<dbReference type="Proteomes" id="UP001066276">
    <property type="component" value="Chromosome 3_2"/>
</dbReference>
<evidence type="ECO:0000313" key="12">
    <source>
        <dbReference type="EMBL" id="KAJ1178590.1"/>
    </source>
</evidence>
<keyword evidence="6" id="KW-0378">Hydrolase</keyword>
<organism evidence="12 13">
    <name type="scientific">Pleurodeles waltl</name>
    <name type="common">Iberian ribbed newt</name>
    <dbReference type="NCBI Taxonomy" id="8319"/>
    <lineage>
        <taxon>Eukaryota</taxon>
        <taxon>Metazoa</taxon>
        <taxon>Chordata</taxon>
        <taxon>Craniata</taxon>
        <taxon>Vertebrata</taxon>
        <taxon>Euteleostomi</taxon>
        <taxon>Amphibia</taxon>
        <taxon>Batrachia</taxon>
        <taxon>Caudata</taxon>
        <taxon>Salamandroidea</taxon>
        <taxon>Salamandridae</taxon>
        <taxon>Pleurodelinae</taxon>
        <taxon>Pleurodeles</taxon>
    </lineage>
</organism>
<dbReference type="SUPFAM" id="SSF47353">
    <property type="entry name" value="Retrovirus capsid dimerization domain-like"/>
    <property type="match status" value="1"/>
</dbReference>
<evidence type="ECO:0000313" key="13">
    <source>
        <dbReference type="Proteomes" id="UP001066276"/>
    </source>
</evidence>
<dbReference type="CDD" id="cd01647">
    <property type="entry name" value="RT_LTR"/>
    <property type="match status" value="1"/>
</dbReference>
<feature type="compositionally biased region" description="Basic and acidic residues" evidence="9">
    <location>
        <begin position="1710"/>
        <end position="1721"/>
    </location>
</feature>
<dbReference type="PANTHER" id="PTHR37984:SF5">
    <property type="entry name" value="PROTEIN NYNRIN-LIKE"/>
    <property type="match status" value="1"/>
</dbReference>
<feature type="region of interest" description="Disordered" evidence="9">
    <location>
        <begin position="1692"/>
        <end position="1888"/>
    </location>
</feature>
<comment type="caution">
    <text evidence="12">The sequence shown here is derived from an EMBL/GenBank/DDBJ whole genome shotgun (WGS) entry which is preliminary data.</text>
</comment>
<feature type="compositionally biased region" description="Polar residues" evidence="9">
    <location>
        <begin position="1771"/>
        <end position="1800"/>
    </location>
</feature>
<dbReference type="FunFam" id="3.10.20.370:FF:000001">
    <property type="entry name" value="Retrovirus-related Pol polyprotein from transposon 17.6-like protein"/>
    <property type="match status" value="1"/>
</dbReference>
<evidence type="ECO:0000256" key="3">
    <source>
        <dbReference type="ARBA" id="ARBA00022679"/>
    </source>
</evidence>
<evidence type="ECO:0000256" key="5">
    <source>
        <dbReference type="ARBA" id="ARBA00022722"/>
    </source>
</evidence>
<dbReference type="InterPro" id="IPR001584">
    <property type="entry name" value="Integrase_cat-core"/>
</dbReference>
<feature type="compositionally biased region" description="Basic and acidic residues" evidence="9">
    <location>
        <begin position="1836"/>
        <end position="1874"/>
    </location>
</feature>
<dbReference type="InterPro" id="IPR000477">
    <property type="entry name" value="RT_dom"/>
</dbReference>
<keyword evidence="4" id="KW-0548">Nucleotidyltransferase</keyword>
<evidence type="ECO:0000256" key="9">
    <source>
        <dbReference type="SAM" id="MobiDB-lite"/>
    </source>
</evidence>
<dbReference type="InterPro" id="IPR043128">
    <property type="entry name" value="Rev_trsase/Diguanyl_cyclase"/>
</dbReference>
<feature type="domain" description="Reverse transcriptase" evidence="10">
    <location>
        <begin position="1284"/>
        <end position="1467"/>
    </location>
</feature>
<dbReference type="InterPro" id="IPR041577">
    <property type="entry name" value="RT_RNaseH_2"/>
</dbReference>
<dbReference type="FunFam" id="3.30.420.10:FF:000032">
    <property type="entry name" value="Retrovirus-related Pol polyprotein from transposon 297-like Protein"/>
    <property type="match status" value="1"/>
</dbReference>
<dbReference type="GO" id="GO:0016779">
    <property type="term" value="F:nucleotidyltransferase activity"/>
    <property type="evidence" value="ECO:0007669"/>
    <property type="project" value="UniProtKB-KW"/>
</dbReference>
<evidence type="ECO:0000259" key="11">
    <source>
        <dbReference type="PROSITE" id="PS50994"/>
    </source>
</evidence>
<sequence length="1888" mass="208213">MYTIAVGGRRLWRNAALVNIGPYGSQEAMTMHAGGDGEDLHCKCCCDLGLEEKMAPVSAERAPAFTSEELEKLGDGILPQYTLLYGPPDKQGTMELDLASLPTQTVVQLRGLCIERGLPATPDLRKQILIKSLTAWAEAQEVETEEAPEEEEQEEDANSNHSGEGRHQTPSEEEEERSSVDTVTRGRPKASGRKGVLSGGENPSIRERELEAQLAYIALEADKLALEKKKWASKEKKDGSSEKETEVSLGGGFAPRLPKGVVPAYVEGDDIDKWLGAFERALQMRKVKPQYWGSLLWELVPNSGRDRLLTMSGEDADSYPSMKSCLTKKFGLTPEQYRLKFRDTQKTSTQSWVDFVDISVKALEGWIQGNRVSTFEGLYNLIMREHLLTNCVQKRLRQYLVDSRLTNPRELGEAADDWLRTRVNQKPPGGDQKKGGHGSSQGKNQGKDDKKPKESSQESPKTSQGGGAPSQFTFKGKGYQGKNYDPAKAGKFQELAKAGKCFDCYQPGHKRGDTICTKKPPTGGQSQGIASVGLGVEVGPGVESGYTEVTLVSVGGVDIATMATLPPIMQRYRQRPKVNGTEVEALRDTGASVTMVAEKLVSPEQVLPGVFHQVTYADTRTKLHPMAMVSLEWGGVTGPKKVAVAPALPVECLLGNDLEASEWSEVERRVHAQMLDLPEWVCAVTRSQAAQQGNAGHLDPGTMGQASKKKRKGTGSGLPAPTSTEGQEESNPEGEDLNSEGGTPSLQTLPDLAELQGAGGPTREDLCKGQRECPTLEGLRQTAARQEQGDTSGTHKVYWEDGVLYTEARAFKEGATRRVVVPQKYREFLLTLSHDIPLAGHLGQTKTWSRLVNHFFWPEMSEKVREFCSSCVTCQASGKTGGKPKAPLIPLPVVGTPFERVGIDIVGPLDPPTASGNRYIVVVVDHATRYPEAIPLRTVTAPTVARALLGVFTRVGFPKEVVSDRGTNFMSAYLKAMWEECGVTYKFSTPYHPQTNGLVERFNKTLKGMIMGLSDKLRRRWDVLLPGLLFAYREVPQKGVGFSPFELLFGHPVRGPLCLVRESWEKPLKESKENVLDYVLGLRSRMAEYMKKASRNLEASQELMKLWHDQKATMPEYHPGQLVWVLEPMAPRALQAKWTGPYPILEKKGEVTYLVDLGTPRNPHRILHVNRMKPHQDRADMTMLMVTDEGKEEEGEPLPDLLSSKEKDGSVEGVVLSPKLTNQQQQDYKQVLGQFASLFSLTPGLTNWCVHDVDTGDSLPVKNKLYRLSDQVKANIKAEVAKMLDLKVIEPSDSPWSSPVVLVPKANPQGGKKELRFCVDYRGLNAVTRTDAHPIPRADELIDRLGAAKFLSTFDLTSGYWQIALSPRAKERSAFSTPEGHFQFKVMPFGMKNAPATFQRLVNRVLSGLESFSAAYLDDIAVFSSTWRDHLVHLKEVLQALLQAGLTIKASKCQIGQSSVVYLGHLVGGGHVQPLQPKIQTILDWEAPKTQTQVRAFLGLTGYYRRFVKNFGTIVAPLTELTSKKQPKKVIWTPECQKAFDTLKQAMCSAPVLLAPDYSKEFVVQTDASEEGIGAVLAQVNEEGHDHPVALISRRLLPREKKWSAIEREAFAVVWSLKKLRPYLFGTKQGLYKNRFISPGELSLDARCQATKGRAGINLLRPNCTYVEVCGLLLGVVVPVVKGIWSAPATRAASVARSNSTDSPPPVKHQKLDIARRERGKTPATKAAPRSPRGSVESAVTPSTVGKSHKKPAKSGKSSTAEKTAIIPTAQEATASTSPAAQEATASTSPAAQETTASTSPAAQDGPPAQAQLPRRPPPVQARWAMKDHPHKPRWAMKDRQQKPRWAMKDRQQKPRWAMKDRQQKPRWAMKDHQQVSPCNGDRRLKHR</sequence>
<feature type="region of interest" description="Disordered" evidence="9">
    <location>
        <begin position="232"/>
        <end position="251"/>
    </location>
</feature>
<feature type="compositionally biased region" description="Acidic residues" evidence="9">
    <location>
        <begin position="140"/>
        <end position="157"/>
    </location>
</feature>
<evidence type="ECO:0000256" key="8">
    <source>
        <dbReference type="ARBA" id="ARBA00039658"/>
    </source>
</evidence>
<feature type="compositionally biased region" description="Basic and acidic residues" evidence="9">
    <location>
        <begin position="445"/>
        <end position="456"/>
    </location>
</feature>
<dbReference type="GO" id="GO:0003676">
    <property type="term" value="F:nucleic acid binding"/>
    <property type="evidence" value="ECO:0007669"/>
    <property type="project" value="InterPro"/>
</dbReference>
<protein>
    <recommendedName>
        <fullName evidence="8">Gypsy retrotransposon integrase-like protein 1</fullName>
        <ecNumber evidence="2">3.1.26.4</ecNumber>
    </recommendedName>
</protein>
<proteinExistence type="inferred from homology"/>
<dbReference type="SUPFAM" id="SSF53098">
    <property type="entry name" value="Ribonuclease H-like"/>
    <property type="match status" value="1"/>
</dbReference>